<evidence type="ECO:0000259" key="2">
    <source>
        <dbReference type="Pfam" id="PF12172"/>
    </source>
</evidence>
<keyword evidence="4" id="KW-1185">Reference proteome</keyword>
<dbReference type="PANTHER" id="PTHR34075">
    <property type="entry name" value="BLR3430 PROTEIN"/>
    <property type="match status" value="1"/>
</dbReference>
<evidence type="ECO:0000259" key="1">
    <source>
        <dbReference type="Pfam" id="PF01796"/>
    </source>
</evidence>
<protein>
    <recommendedName>
        <fullName evidence="5">Zn-ribbon domain-containing OB-fold protein</fullName>
    </recommendedName>
</protein>
<dbReference type="AlphaFoldDB" id="A0A432VBH0"/>
<comment type="caution">
    <text evidence="3">The sequence shown here is derived from an EMBL/GenBank/DDBJ whole genome shotgun (WGS) entry which is preliminary data.</text>
</comment>
<dbReference type="InterPro" id="IPR002878">
    <property type="entry name" value="ChsH2_C"/>
</dbReference>
<evidence type="ECO:0000313" key="4">
    <source>
        <dbReference type="Proteomes" id="UP000281647"/>
    </source>
</evidence>
<accession>A0A432VBH0</accession>
<name>A0A432VBH0_9HYPH</name>
<evidence type="ECO:0000313" key="3">
    <source>
        <dbReference type="EMBL" id="RUM99485.1"/>
    </source>
</evidence>
<dbReference type="PANTHER" id="PTHR34075:SF5">
    <property type="entry name" value="BLR3430 PROTEIN"/>
    <property type="match status" value="1"/>
</dbReference>
<dbReference type="OrthoDB" id="7595207at2"/>
<gene>
    <name evidence="3" type="ORF">EET67_00820</name>
</gene>
<dbReference type="Pfam" id="PF01796">
    <property type="entry name" value="OB_ChsH2_C"/>
    <property type="match status" value="1"/>
</dbReference>
<dbReference type="InterPro" id="IPR052513">
    <property type="entry name" value="Thioester_dehydratase-like"/>
</dbReference>
<reference evidence="3 4" key="1">
    <citation type="submission" date="2018-11" db="EMBL/GenBank/DDBJ databases">
        <title>Pseudaminobacter arsenicus sp. nov., an arsenic-resistant bacterium isolated from arsenic-rich aquifers.</title>
        <authorList>
            <person name="Mu Y."/>
        </authorList>
    </citation>
    <scope>NUCLEOTIDE SEQUENCE [LARGE SCALE GENOMIC DNA]</scope>
    <source>
        <strain evidence="3 4">CB3</strain>
    </source>
</reference>
<dbReference type="Gene3D" id="6.10.30.10">
    <property type="match status" value="1"/>
</dbReference>
<dbReference type="Pfam" id="PF12172">
    <property type="entry name" value="zf-ChsH2"/>
    <property type="match status" value="1"/>
</dbReference>
<dbReference type="InterPro" id="IPR022002">
    <property type="entry name" value="ChsH2_Znr"/>
</dbReference>
<feature type="domain" description="ChsH2 C-terminal OB-fold" evidence="1">
    <location>
        <begin position="59"/>
        <end position="117"/>
    </location>
</feature>
<feature type="domain" description="ChsH2 rubredoxin-like zinc ribbon" evidence="2">
    <location>
        <begin position="22"/>
        <end position="58"/>
    </location>
</feature>
<organism evidence="3 4">
    <name type="scientific">Borborobacter arsenicus</name>
    <dbReference type="NCBI Taxonomy" id="1851146"/>
    <lineage>
        <taxon>Bacteria</taxon>
        <taxon>Pseudomonadati</taxon>
        <taxon>Pseudomonadota</taxon>
        <taxon>Alphaproteobacteria</taxon>
        <taxon>Hyphomicrobiales</taxon>
        <taxon>Phyllobacteriaceae</taxon>
        <taxon>Borborobacter</taxon>
    </lineage>
</organism>
<sequence>MIDYRTLDVPGPTITDLSRPFWEAAARGRLTIQHCTSCNRGVFYPRPLCPHCWADALEWRDASGKGTLTSFSQIWKPGHPGWLPAVPYYVGLVQLSEGPTMLSHIVDERRSIRVGDQLVFKSVPTGSRILPFFHKI</sequence>
<dbReference type="RefSeq" id="WP_128625725.1">
    <property type="nucleotide sequence ID" value="NZ_RKST01000001.1"/>
</dbReference>
<dbReference type="SUPFAM" id="SSF50249">
    <property type="entry name" value="Nucleic acid-binding proteins"/>
    <property type="match status" value="1"/>
</dbReference>
<dbReference type="EMBL" id="RKST01000001">
    <property type="protein sequence ID" value="RUM99485.1"/>
    <property type="molecule type" value="Genomic_DNA"/>
</dbReference>
<evidence type="ECO:0008006" key="5">
    <source>
        <dbReference type="Google" id="ProtNLM"/>
    </source>
</evidence>
<dbReference type="Proteomes" id="UP000281647">
    <property type="component" value="Unassembled WGS sequence"/>
</dbReference>
<proteinExistence type="predicted"/>
<dbReference type="InterPro" id="IPR012340">
    <property type="entry name" value="NA-bd_OB-fold"/>
</dbReference>